<dbReference type="InterPro" id="IPR052895">
    <property type="entry name" value="HetReg/Transcr_Mod"/>
</dbReference>
<organism evidence="2 3">
    <name type="scientific">Setomelanomma holmii</name>
    <dbReference type="NCBI Taxonomy" id="210430"/>
    <lineage>
        <taxon>Eukaryota</taxon>
        <taxon>Fungi</taxon>
        <taxon>Dikarya</taxon>
        <taxon>Ascomycota</taxon>
        <taxon>Pezizomycotina</taxon>
        <taxon>Dothideomycetes</taxon>
        <taxon>Pleosporomycetidae</taxon>
        <taxon>Pleosporales</taxon>
        <taxon>Pleosporineae</taxon>
        <taxon>Phaeosphaeriaceae</taxon>
        <taxon>Setomelanomma</taxon>
    </lineage>
</organism>
<evidence type="ECO:0000259" key="1">
    <source>
        <dbReference type="Pfam" id="PF06985"/>
    </source>
</evidence>
<name>A0A9P4H4P9_9PLEO</name>
<reference evidence="2" key="1">
    <citation type="journal article" date="2020" name="Stud. Mycol.">
        <title>101 Dothideomycetes genomes: a test case for predicting lifestyles and emergence of pathogens.</title>
        <authorList>
            <person name="Haridas S."/>
            <person name="Albert R."/>
            <person name="Binder M."/>
            <person name="Bloem J."/>
            <person name="Labutti K."/>
            <person name="Salamov A."/>
            <person name="Andreopoulos B."/>
            <person name="Baker S."/>
            <person name="Barry K."/>
            <person name="Bills G."/>
            <person name="Bluhm B."/>
            <person name="Cannon C."/>
            <person name="Castanera R."/>
            <person name="Culley D."/>
            <person name="Daum C."/>
            <person name="Ezra D."/>
            <person name="Gonzalez J."/>
            <person name="Henrissat B."/>
            <person name="Kuo A."/>
            <person name="Liang C."/>
            <person name="Lipzen A."/>
            <person name="Lutzoni F."/>
            <person name="Magnuson J."/>
            <person name="Mondo S."/>
            <person name="Nolan M."/>
            <person name="Ohm R."/>
            <person name="Pangilinan J."/>
            <person name="Park H.-J."/>
            <person name="Ramirez L."/>
            <person name="Alfaro M."/>
            <person name="Sun H."/>
            <person name="Tritt A."/>
            <person name="Yoshinaga Y."/>
            <person name="Zwiers L.-H."/>
            <person name="Turgeon B."/>
            <person name="Goodwin S."/>
            <person name="Spatafora J."/>
            <person name="Crous P."/>
            <person name="Grigoriev I."/>
        </authorList>
    </citation>
    <scope>NUCLEOTIDE SEQUENCE</scope>
    <source>
        <strain evidence="2">CBS 110217</strain>
    </source>
</reference>
<proteinExistence type="predicted"/>
<accession>A0A9P4H4P9</accession>
<comment type="caution">
    <text evidence="2">The sequence shown here is derived from an EMBL/GenBank/DDBJ whole genome shotgun (WGS) entry which is preliminary data.</text>
</comment>
<dbReference type="OrthoDB" id="194358at2759"/>
<keyword evidence="3" id="KW-1185">Reference proteome</keyword>
<gene>
    <name evidence="2" type="ORF">EK21DRAFT_114249</name>
</gene>
<dbReference type="Proteomes" id="UP000799777">
    <property type="component" value="Unassembled WGS sequence"/>
</dbReference>
<protein>
    <submittedName>
        <fullName evidence="2">HET-domain-containing protein</fullName>
    </submittedName>
</protein>
<dbReference type="EMBL" id="ML978218">
    <property type="protein sequence ID" value="KAF2028046.1"/>
    <property type="molecule type" value="Genomic_DNA"/>
</dbReference>
<dbReference type="PANTHER" id="PTHR24148:SF73">
    <property type="entry name" value="HET DOMAIN PROTEIN (AFU_ORTHOLOGUE AFUA_8G01020)"/>
    <property type="match status" value="1"/>
</dbReference>
<evidence type="ECO:0000313" key="2">
    <source>
        <dbReference type="EMBL" id="KAF2028046.1"/>
    </source>
</evidence>
<dbReference type="AlphaFoldDB" id="A0A9P4H4P9"/>
<evidence type="ECO:0000313" key="3">
    <source>
        <dbReference type="Proteomes" id="UP000799777"/>
    </source>
</evidence>
<dbReference type="Pfam" id="PF06985">
    <property type="entry name" value="HET"/>
    <property type="match status" value="1"/>
</dbReference>
<dbReference type="PANTHER" id="PTHR24148">
    <property type="entry name" value="ANKYRIN REPEAT DOMAIN-CONTAINING PROTEIN 39 HOMOLOG-RELATED"/>
    <property type="match status" value="1"/>
</dbReference>
<feature type="domain" description="Heterokaryon incompatibility" evidence="1">
    <location>
        <begin position="88"/>
        <end position="216"/>
    </location>
</feature>
<dbReference type="InterPro" id="IPR010730">
    <property type="entry name" value="HET"/>
</dbReference>
<sequence length="449" mass="52759">MVKRNRQYGLSFGHKNAPSISRASEDISLSSIDEDHTDLFTHEPLDTNRRHIRLIKLQRNESCQRVNTHEDDIVCTIATFQSDRTPPYIALSYTWGAPTPTRTILVNSRPHHVRENLYAFLRAFKDHESNEQYLWIDQLCIDQTNTRERNHQVSMMANIYRSCHFVISWLDPNWSSCTAAQELRSRKYQFVGRKLMKSIEGLLYNRYFSRLWIVQEVLLARRVEVVCGNLWLGWNEIRDAILSLSEKRLDLLPNAKYLFTGKKETPIHWTNIPEHRLNLTLSECLTRYSSLKCENHRDKVYGLLGLVEGDYDVPVIDYNKSLQEVYLDTVRIFLKPNKSDRTLRAAARDALNLGRSMEFSKHDVQALTNMFLDVSILTTISAMGLKSSSSPTAHWWWYESCGEQYWFYRDGRYFEMRENVGAGQNLCYYLKSHAWREFEQVADEWIQSE</sequence>